<evidence type="ECO:0000313" key="1">
    <source>
        <dbReference type="EMBL" id="ASN69517.1"/>
    </source>
</evidence>
<dbReference type="InterPro" id="IPR038666">
    <property type="entry name" value="SSP1_head-tail_sf"/>
</dbReference>
<protein>
    <submittedName>
        <fullName evidence="1">Putative head-tail adaptor</fullName>
    </submittedName>
</protein>
<gene>
    <name evidence="1" type="ORF">10S13_53</name>
</gene>
<dbReference type="Pfam" id="PF05521">
    <property type="entry name" value="Phage_HCP"/>
    <property type="match status" value="1"/>
</dbReference>
<sequence length="107" mass="12646">MEIGRLKHRIKIFNRTTEINDEGTYQTITQLVAAPFCEVSKTTIKEFKEMGLDARSDTINFIIRYHQRVDIDSGMLVEFKGKEYEIKYIESDFQDMERLMLKCEVVN</sequence>
<dbReference type="EMBL" id="MF417891">
    <property type="protein sequence ID" value="ASN69517.1"/>
    <property type="molecule type" value="Genomic_DNA"/>
</dbReference>
<proteinExistence type="predicted"/>
<dbReference type="NCBIfam" id="TIGR01563">
    <property type="entry name" value="gp16_SPP1"/>
    <property type="match status" value="1"/>
</dbReference>
<organism evidence="1">
    <name type="scientific">uncultured Caudovirales phage</name>
    <dbReference type="NCBI Taxonomy" id="2100421"/>
    <lineage>
        <taxon>Viruses</taxon>
        <taxon>Duplodnaviria</taxon>
        <taxon>Heunggongvirae</taxon>
        <taxon>Uroviricota</taxon>
        <taxon>Caudoviricetes</taxon>
        <taxon>Peduoviridae</taxon>
        <taxon>Maltschvirus</taxon>
        <taxon>Maltschvirus maltsch</taxon>
    </lineage>
</organism>
<reference evidence="1" key="1">
    <citation type="submission" date="2017-06" db="EMBL/GenBank/DDBJ databases">
        <title>Novel phages from South African skin metaviromes.</title>
        <authorList>
            <person name="van Zyl L.J."/>
            <person name="Abrahams Y."/>
            <person name="Stander E.A."/>
            <person name="Kirby B.M."/>
            <person name="Clavaud C."/>
            <person name="Farcet C."/>
            <person name="Breton L."/>
            <person name="Trindade M.I."/>
        </authorList>
    </citation>
    <scope>NUCLEOTIDE SEQUENCE</scope>
</reference>
<accession>A0A2H4J871</accession>
<name>A0A2H4J871_9CAUD</name>
<dbReference type="InterPro" id="IPR008767">
    <property type="entry name" value="Phage_SPP1_head-tail_adaptor"/>
</dbReference>
<dbReference type="Gene3D" id="2.40.10.270">
    <property type="entry name" value="Bacteriophage SPP1 head-tail adaptor protein"/>
    <property type="match status" value="1"/>
</dbReference>